<dbReference type="Proteomes" id="UP001596042">
    <property type="component" value="Unassembled WGS sequence"/>
</dbReference>
<accession>A0ABV9H495</accession>
<comment type="caution">
    <text evidence="10">The sequence shown here is derived from an EMBL/GenBank/DDBJ whole genome shotgun (WGS) entry which is preliminary data.</text>
</comment>
<evidence type="ECO:0000256" key="2">
    <source>
        <dbReference type="ARBA" id="ARBA00022475"/>
    </source>
</evidence>
<feature type="transmembrane region" description="Helical" evidence="8">
    <location>
        <begin position="227"/>
        <end position="246"/>
    </location>
</feature>
<feature type="transmembrane region" description="Helical" evidence="8">
    <location>
        <begin position="335"/>
        <end position="351"/>
    </location>
</feature>
<feature type="transmembrane region" description="Helical" evidence="8">
    <location>
        <begin position="126"/>
        <end position="146"/>
    </location>
</feature>
<keyword evidence="11" id="KW-1185">Reference proteome</keyword>
<dbReference type="PANTHER" id="PTHR33908:SF3">
    <property type="entry name" value="UNDECAPRENYL PHOSPHATE-ALPHA-4-AMINO-4-DEOXY-L-ARABINOSE ARABINOSYL TRANSFERASE"/>
    <property type="match status" value="1"/>
</dbReference>
<dbReference type="EC" id="2.4.-.-" evidence="10"/>
<keyword evidence="3 10" id="KW-0328">Glycosyltransferase</keyword>
<keyword evidence="4 10" id="KW-0808">Transferase</keyword>
<dbReference type="EMBL" id="JBHSEL010000035">
    <property type="protein sequence ID" value="MFC4624315.1"/>
    <property type="molecule type" value="Genomic_DNA"/>
</dbReference>
<dbReference type="RefSeq" id="WP_374833237.1">
    <property type="nucleotide sequence ID" value="NZ_JBHEEZ010000022.1"/>
</dbReference>
<evidence type="ECO:0000256" key="5">
    <source>
        <dbReference type="ARBA" id="ARBA00022692"/>
    </source>
</evidence>
<dbReference type="PANTHER" id="PTHR33908">
    <property type="entry name" value="MANNOSYLTRANSFERASE YKCB-RELATED"/>
    <property type="match status" value="1"/>
</dbReference>
<keyword evidence="5 8" id="KW-0812">Transmembrane</keyword>
<name>A0ABV9H495_9HYPH</name>
<evidence type="ECO:0000256" key="4">
    <source>
        <dbReference type="ARBA" id="ARBA00022679"/>
    </source>
</evidence>
<evidence type="ECO:0000256" key="7">
    <source>
        <dbReference type="ARBA" id="ARBA00023136"/>
    </source>
</evidence>
<evidence type="ECO:0000256" key="1">
    <source>
        <dbReference type="ARBA" id="ARBA00004651"/>
    </source>
</evidence>
<feature type="transmembrane region" description="Helical" evidence="8">
    <location>
        <begin position="199"/>
        <end position="215"/>
    </location>
</feature>
<feature type="transmembrane region" description="Helical" evidence="8">
    <location>
        <begin position="97"/>
        <end position="119"/>
    </location>
</feature>
<evidence type="ECO:0000256" key="8">
    <source>
        <dbReference type="SAM" id="Phobius"/>
    </source>
</evidence>
<feature type="transmembrane region" description="Helical" evidence="8">
    <location>
        <begin position="371"/>
        <end position="394"/>
    </location>
</feature>
<dbReference type="InterPro" id="IPR038731">
    <property type="entry name" value="RgtA/B/C-like"/>
</dbReference>
<evidence type="ECO:0000313" key="10">
    <source>
        <dbReference type="EMBL" id="MFC4624315.1"/>
    </source>
</evidence>
<evidence type="ECO:0000256" key="6">
    <source>
        <dbReference type="ARBA" id="ARBA00022989"/>
    </source>
</evidence>
<reference evidence="11" key="1">
    <citation type="journal article" date="2019" name="Int. J. Syst. Evol. Microbiol.">
        <title>The Global Catalogue of Microorganisms (GCM) 10K type strain sequencing project: providing services to taxonomists for standard genome sequencing and annotation.</title>
        <authorList>
            <consortium name="The Broad Institute Genomics Platform"/>
            <consortium name="The Broad Institute Genome Sequencing Center for Infectious Disease"/>
            <person name="Wu L."/>
            <person name="Ma J."/>
        </authorList>
    </citation>
    <scope>NUCLEOTIDE SEQUENCE [LARGE SCALE GENOMIC DNA]</scope>
    <source>
        <strain evidence="11">CGMCC 1.15731</strain>
    </source>
</reference>
<keyword evidence="6 8" id="KW-1133">Transmembrane helix</keyword>
<feature type="transmembrane region" description="Helical" evidence="8">
    <location>
        <begin position="400"/>
        <end position="421"/>
    </location>
</feature>
<proteinExistence type="predicted"/>
<feature type="transmembrane region" description="Helical" evidence="8">
    <location>
        <begin position="428"/>
        <end position="448"/>
    </location>
</feature>
<feature type="transmembrane region" description="Helical" evidence="8">
    <location>
        <begin position="152"/>
        <end position="169"/>
    </location>
</feature>
<dbReference type="Pfam" id="PF13231">
    <property type="entry name" value="PMT_2"/>
    <property type="match status" value="1"/>
</dbReference>
<dbReference type="InterPro" id="IPR050297">
    <property type="entry name" value="LipidA_mod_glycosyltrf_83"/>
</dbReference>
<feature type="domain" description="Glycosyltransferase RgtA/B/C/D-like" evidence="9">
    <location>
        <begin position="72"/>
        <end position="242"/>
    </location>
</feature>
<evidence type="ECO:0000259" key="9">
    <source>
        <dbReference type="Pfam" id="PF13231"/>
    </source>
</evidence>
<protein>
    <submittedName>
        <fullName evidence="10">ArnT family glycosyltransferase</fullName>
        <ecNumber evidence="10">2.4.-.-</ecNumber>
    </submittedName>
</protein>
<dbReference type="GO" id="GO:0016757">
    <property type="term" value="F:glycosyltransferase activity"/>
    <property type="evidence" value="ECO:0007669"/>
    <property type="project" value="UniProtKB-KW"/>
</dbReference>
<evidence type="ECO:0000313" key="11">
    <source>
        <dbReference type="Proteomes" id="UP001596042"/>
    </source>
</evidence>
<keyword evidence="2" id="KW-1003">Cell membrane</keyword>
<organism evidence="10 11">
    <name type="scientific">Daeguia caeni</name>
    <dbReference type="NCBI Taxonomy" id="439612"/>
    <lineage>
        <taxon>Bacteria</taxon>
        <taxon>Pseudomonadati</taxon>
        <taxon>Pseudomonadota</taxon>
        <taxon>Alphaproteobacteria</taxon>
        <taxon>Hyphomicrobiales</taxon>
        <taxon>Brucellaceae</taxon>
        <taxon>Daeguia</taxon>
    </lineage>
</organism>
<feature type="transmembrane region" description="Helical" evidence="8">
    <location>
        <begin position="311"/>
        <end position="329"/>
    </location>
</feature>
<comment type="subcellular location">
    <subcellularLocation>
        <location evidence="1">Cell membrane</location>
        <topology evidence="1">Multi-pass membrane protein</topology>
    </subcellularLocation>
</comment>
<feature type="transmembrane region" description="Helical" evidence="8">
    <location>
        <begin position="278"/>
        <end position="299"/>
    </location>
</feature>
<sequence>MDRSVASDGQANRLSPIQLVLLFLIALFAFAPGIASLPPTDRDESRFIQASRQMVESGDYVDIRFQEASRYKKPIGIYWLHSAAVSLTGHDGTAPVWVYRVISVLGASIAVIGTAWCGARLFGQTAGFAAGLGMAAILMLGFEGRIAKTDATLLATVVTAQTSLGLIWLQSQKKHATSLGLALVFWIAQGIGILIKGPITPLISLLTIAMLGLIFRQITWLKRLRPLIGVLIAAAIVLPWLILISIKSGGAFWQEAVGKDLVGKIGSGQESHGAPPGYYVLIFSLFIWPFPRLAVRGGLRVLEAFRSDPRLGFLFAWYVPWAVMIELIPTKLPQYALPAYPALILAMAWALQSGLASQPFTQRWKIWFDRLTLLGQIIGTLALVVLALILPFWLEGRVSPAGLAAAVLVIAAGILASGTVWRDRLLRAYYAAAACAIAAFALLMGLVLPSVQTVWPSVTIARTWQAYRPCADAGRLIAVGYAEPSLVVLTGTNTLLTDAGNAANALKADPACSLVVVDDRDQQAFIDAMGEKIEPVTTMTGINYSKGRKISLTLYRVMP</sequence>
<evidence type="ECO:0000256" key="3">
    <source>
        <dbReference type="ARBA" id="ARBA00022676"/>
    </source>
</evidence>
<keyword evidence="7 8" id="KW-0472">Membrane</keyword>
<gene>
    <name evidence="10" type="ORF">ACFO1V_03595</name>
</gene>